<evidence type="ECO:0000256" key="5">
    <source>
        <dbReference type="ARBA" id="ARBA00023136"/>
    </source>
</evidence>
<dbReference type="PROSITE" id="PS50112">
    <property type="entry name" value="PAS"/>
    <property type="match status" value="1"/>
</dbReference>
<evidence type="ECO:0000259" key="7">
    <source>
        <dbReference type="PROSITE" id="PS50113"/>
    </source>
</evidence>
<dbReference type="InterPro" id="IPR043128">
    <property type="entry name" value="Rev_trsase/Diguanyl_cyclase"/>
</dbReference>
<dbReference type="Gene3D" id="3.30.450.20">
    <property type="entry name" value="PAS domain"/>
    <property type="match status" value="2"/>
</dbReference>
<name>A0A7W5K680_9GAMM</name>
<dbReference type="InterPro" id="IPR000700">
    <property type="entry name" value="PAS-assoc_C"/>
</dbReference>
<dbReference type="PANTHER" id="PTHR46663:SF3">
    <property type="entry name" value="SLL0267 PROTEIN"/>
    <property type="match status" value="1"/>
</dbReference>
<dbReference type="RefSeq" id="WP_183334473.1">
    <property type="nucleotide sequence ID" value="NZ_JACHZF010000050.1"/>
</dbReference>
<dbReference type="InterPro" id="IPR033479">
    <property type="entry name" value="dCache_1"/>
</dbReference>
<dbReference type="SMART" id="SM00267">
    <property type="entry name" value="GGDEF"/>
    <property type="match status" value="1"/>
</dbReference>
<dbReference type="SUPFAM" id="SSF55785">
    <property type="entry name" value="PYP-like sensor domain (PAS domain)"/>
    <property type="match status" value="1"/>
</dbReference>
<comment type="subcellular location">
    <subcellularLocation>
        <location evidence="1">Cell membrane</location>
        <topology evidence="1">Multi-pass membrane protein</topology>
    </subcellularLocation>
</comment>
<feature type="domain" description="HAMP" evidence="8">
    <location>
        <begin position="304"/>
        <end position="356"/>
    </location>
</feature>
<evidence type="ECO:0000259" key="6">
    <source>
        <dbReference type="PROSITE" id="PS50112"/>
    </source>
</evidence>
<dbReference type="Gene3D" id="6.10.340.10">
    <property type="match status" value="1"/>
</dbReference>
<comment type="caution">
    <text evidence="10">The sequence shown here is derived from an EMBL/GenBank/DDBJ whole genome shotgun (WGS) entry which is preliminary data.</text>
</comment>
<dbReference type="GO" id="GO:0005886">
    <property type="term" value="C:plasma membrane"/>
    <property type="evidence" value="ECO:0007669"/>
    <property type="project" value="UniProtKB-SubCell"/>
</dbReference>
<dbReference type="Pfam" id="PF02743">
    <property type="entry name" value="dCache_1"/>
    <property type="match status" value="1"/>
</dbReference>
<evidence type="ECO:0000256" key="4">
    <source>
        <dbReference type="ARBA" id="ARBA00022989"/>
    </source>
</evidence>
<proteinExistence type="predicted"/>
<keyword evidence="2" id="KW-1003">Cell membrane</keyword>
<evidence type="ECO:0000259" key="8">
    <source>
        <dbReference type="PROSITE" id="PS50885"/>
    </source>
</evidence>
<dbReference type="InterPro" id="IPR029787">
    <property type="entry name" value="Nucleotide_cyclase"/>
</dbReference>
<dbReference type="InterPro" id="IPR001610">
    <property type="entry name" value="PAC"/>
</dbReference>
<dbReference type="InterPro" id="IPR035965">
    <property type="entry name" value="PAS-like_dom_sf"/>
</dbReference>
<organism evidence="10 11">
    <name type="scientific">Halomonas campaniensis</name>
    <dbReference type="NCBI Taxonomy" id="213554"/>
    <lineage>
        <taxon>Bacteria</taxon>
        <taxon>Pseudomonadati</taxon>
        <taxon>Pseudomonadota</taxon>
        <taxon>Gammaproteobacteria</taxon>
        <taxon>Oceanospirillales</taxon>
        <taxon>Halomonadaceae</taxon>
        <taxon>Halomonas</taxon>
    </lineage>
</organism>
<keyword evidence="3" id="KW-0812">Transmembrane</keyword>
<dbReference type="InterPro" id="IPR003660">
    <property type="entry name" value="HAMP_dom"/>
</dbReference>
<dbReference type="PROSITE" id="PS50885">
    <property type="entry name" value="HAMP"/>
    <property type="match status" value="1"/>
</dbReference>
<dbReference type="PROSITE" id="PS50113">
    <property type="entry name" value="PAC"/>
    <property type="match status" value="1"/>
</dbReference>
<dbReference type="InterPro" id="IPR013767">
    <property type="entry name" value="PAS_fold"/>
</dbReference>
<dbReference type="Pfam" id="PF00990">
    <property type="entry name" value="GGDEF"/>
    <property type="match status" value="1"/>
</dbReference>
<evidence type="ECO:0000256" key="2">
    <source>
        <dbReference type="ARBA" id="ARBA00022475"/>
    </source>
</evidence>
<dbReference type="CDD" id="cd12914">
    <property type="entry name" value="PDC1_DGC_like"/>
    <property type="match status" value="1"/>
</dbReference>
<dbReference type="Proteomes" id="UP000553442">
    <property type="component" value="Unassembled WGS sequence"/>
</dbReference>
<dbReference type="NCBIfam" id="TIGR00229">
    <property type="entry name" value="sensory_box"/>
    <property type="match status" value="1"/>
</dbReference>
<feature type="domain" description="GGDEF" evidence="9">
    <location>
        <begin position="518"/>
        <end position="634"/>
    </location>
</feature>
<dbReference type="CDD" id="cd06225">
    <property type="entry name" value="HAMP"/>
    <property type="match status" value="1"/>
</dbReference>
<dbReference type="NCBIfam" id="TIGR00254">
    <property type="entry name" value="GGDEF"/>
    <property type="match status" value="1"/>
</dbReference>
<keyword evidence="5" id="KW-0472">Membrane</keyword>
<dbReference type="AlphaFoldDB" id="A0A7W5K680"/>
<dbReference type="CDD" id="cd01949">
    <property type="entry name" value="GGDEF"/>
    <property type="match status" value="1"/>
</dbReference>
<accession>A0A7W5K680</accession>
<dbReference type="InterPro" id="IPR052163">
    <property type="entry name" value="DGC-Regulatory_Protein"/>
</dbReference>
<dbReference type="Gene3D" id="3.30.70.270">
    <property type="match status" value="1"/>
</dbReference>
<dbReference type="PANTHER" id="PTHR46663">
    <property type="entry name" value="DIGUANYLATE CYCLASE DGCT-RELATED"/>
    <property type="match status" value="1"/>
</dbReference>
<dbReference type="CDD" id="cd18774">
    <property type="entry name" value="PDC2_HK_sensor"/>
    <property type="match status" value="1"/>
</dbReference>
<sequence length="634" mass="70412">MPQRLNLSLRMRLLAGIGLGWLVLVAALLGYGHLSGGGLAKRENLLHLEYEAQLIADQLSREIAERQRVLARLADDLAIDDPDLDARLRAQQPLLALFDRLMVFDAEGQPVADWPPFPRGGPAIGGRDYFRHVQAFRRPHVSEPYRGGETGIDQVMVIQPLLDEAGEFLGILGGNTSLRDGASYLNLRGRRLGEAGHVVLVTADGRVISHPDPARVMQPAPDAASLPLLDLALFGWEGSGEGRLFDGAPGLMAFRQVWSADWVVGVFLPLEQVEAPLRHYARELRWVGAGTVALMLPLLWWLLGLGLRPLHRLERLIARVGRGELARIELRTGMVELAQLADAFNTLEGRRREALASLESREAFLRAVLASSPLGMFLADTRGQVSYFNPALERLSGLPLAEYRLAAWLRRVHPDDRDEFVQGWRGALSGAAELKQRYRFCGPRGEWLWLEVHASRVTLAGRPLGFVGLVQDITERHERERRQRWEAEHDPLTGCLNRRGFERRLAAACEASRRRDDAALALILLDLDHFKVVNDSAGHAAGDEMLQRVSGLLREAVRDEDAVARLGGDEFAILLGATRETVVREVAERLRTRLAELRFAYAGHTFTTSASLGVALHEPDEDGRALMERADRAS</sequence>
<gene>
    <name evidence="10" type="ORF">BDK63_003617</name>
</gene>
<dbReference type="CDD" id="cd00130">
    <property type="entry name" value="PAS"/>
    <property type="match status" value="1"/>
</dbReference>
<dbReference type="EMBL" id="JACHZF010000050">
    <property type="protein sequence ID" value="MBB3332716.1"/>
    <property type="molecule type" value="Genomic_DNA"/>
</dbReference>
<protein>
    <submittedName>
        <fullName evidence="10">Diguanylate cyclase (GGDEF)-like protein/PAS domain S-box-containing protein</fullName>
    </submittedName>
</protein>
<keyword evidence="4" id="KW-1133">Transmembrane helix</keyword>
<keyword evidence="11" id="KW-1185">Reference proteome</keyword>
<dbReference type="SMART" id="SM00091">
    <property type="entry name" value="PAS"/>
    <property type="match status" value="1"/>
</dbReference>
<dbReference type="InterPro" id="IPR000160">
    <property type="entry name" value="GGDEF_dom"/>
</dbReference>
<evidence type="ECO:0000259" key="9">
    <source>
        <dbReference type="PROSITE" id="PS50887"/>
    </source>
</evidence>
<evidence type="ECO:0000256" key="1">
    <source>
        <dbReference type="ARBA" id="ARBA00004651"/>
    </source>
</evidence>
<dbReference type="PROSITE" id="PS50887">
    <property type="entry name" value="GGDEF"/>
    <property type="match status" value="1"/>
</dbReference>
<feature type="domain" description="PAS" evidence="6">
    <location>
        <begin position="361"/>
        <end position="431"/>
    </location>
</feature>
<evidence type="ECO:0000313" key="10">
    <source>
        <dbReference type="EMBL" id="MBB3332716.1"/>
    </source>
</evidence>
<dbReference type="Pfam" id="PF00989">
    <property type="entry name" value="PAS"/>
    <property type="match status" value="1"/>
</dbReference>
<dbReference type="SMART" id="SM00086">
    <property type="entry name" value="PAC"/>
    <property type="match status" value="1"/>
</dbReference>
<dbReference type="GO" id="GO:0006355">
    <property type="term" value="P:regulation of DNA-templated transcription"/>
    <property type="evidence" value="ECO:0007669"/>
    <property type="project" value="InterPro"/>
</dbReference>
<dbReference type="InterPro" id="IPR000014">
    <property type="entry name" value="PAS"/>
</dbReference>
<evidence type="ECO:0000256" key="3">
    <source>
        <dbReference type="ARBA" id="ARBA00022692"/>
    </source>
</evidence>
<dbReference type="SUPFAM" id="SSF55073">
    <property type="entry name" value="Nucleotide cyclase"/>
    <property type="match status" value="1"/>
</dbReference>
<evidence type="ECO:0000313" key="11">
    <source>
        <dbReference type="Proteomes" id="UP000553442"/>
    </source>
</evidence>
<reference evidence="10 11" key="1">
    <citation type="submission" date="2020-08" db="EMBL/GenBank/DDBJ databases">
        <title>Genomic Encyclopedia of Archaeal and Bacterial Type Strains, Phase II (KMG-II): from individual species to whole genera.</title>
        <authorList>
            <person name="Goeker M."/>
        </authorList>
    </citation>
    <scope>NUCLEOTIDE SEQUENCE [LARGE SCALE GENOMIC DNA]</scope>
    <source>
        <strain evidence="10 11">5AG</strain>
    </source>
</reference>
<feature type="domain" description="PAC" evidence="7">
    <location>
        <begin position="434"/>
        <end position="485"/>
    </location>
</feature>
<dbReference type="GO" id="GO:0007165">
    <property type="term" value="P:signal transduction"/>
    <property type="evidence" value="ECO:0007669"/>
    <property type="project" value="InterPro"/>
</dbReference>